<dbReference type="PROSITE" id="PS51857">
    <property type="entry name" value="CSD_2"/>
    <property type="match status" value="1"/>
</dbReference>
<evidence type="ECO:0000256" key="3">
    <source>
        <dbReference type="ARBA" id="ARBA00022490"/>
    </source>
</evidence>
<evidence type="ECO:0000256" key="1">
    <source>
        <dbReference type="ARBA" id="ARBA00004496"/>
    </source>
</evidence>
<dbReference type="GO" id="GO:0008270">
    <property type="term" value="F:zinc ion binding"/>
    <property type="evidence" value="ECO:0007669"/>
    <property type="project" value="InterPro"/>
</dbReference>
<dbReference type="InterPro" id="IPR036875">
    <property type="entry name" value="Znf_CCHC_sf"/>
</dbReference>
<dbReference type="Pfam" id="PF00313">
    <property type="entry name" value="CSD"/>
    <property type="match status" value="1"/>
</dbReference>
<dbReference type="AlphaFoldDB" id="A0A0D8YAD0"/>
<dbReference type="CDD" id="cd04458">
    <property type="entry name" value="CSP_CDS"/>
    <property type="match status" value="1"/>
</dbReference>
<dbReference type="PANTHER" id="PTHR46109:SF1">
    <property type="entry name" value="PROTEIN LIN-28 HOMOLOG"/>
    <property type="match status" value="1"/>
</dbReference>
<dbReference type="InterPro" id="IPR051373">
    <property type="entry name" value="Lin-28_RNA-binding"/>
</dbReference>
<comment type="subcellular location">
    <subcellularLocation>
        <location evidence="1">Cytoplasm</location>
    </subcellularLocation>
</comment>
<evidence type="ECO:0000313" key="6">
    <source>
        <dbReference type="Proteomes" id="UP000053766"/>
    </source>
</evidence>
<dbReference type="GO" id="GO:0005737">
    <property type="term" value="C:cytoplasm"/>
    <property type="evidence" value="ECO:0007669"/>
    <property type="project" value="UniProtKB-SubCell"/>
</dbReference>
<dbReference type="Gene3D" id="2.40.50.140">
    <property type="entry name" value="Nucleic acid-binding proteins"/>
    <property type="match status" value="1"/>
</dbReference>
<dbReference type="InterPro" id="IPR012340">
    <property type="entry name" value="NA-bd_OB-fold"/>
</dbReference>
<organism evidence="5 6">
    <name type="scientific">Dictyocaulus viviparus</name>
    <name type="common">Bovine lungworm</name>
    <dbReference type="NCBI Taxonomy" id="29172"/>
    <lineage>
        <taxon>Eukaryota</taxon>
        <taxon>Metazoa</taxon>
        <taxon>Ecdysozoa</taxon>
        <taxon>Nematoda</taxon>
        <taxon>Chromadorea</taxon>
        <taxon>Rhabditida</taxon>
        <taxon>Rhabditina</taxon>
        <taxon>Rhabditomorpha</taxon>
        <taxon>Strongyloidea</taxon>
        <taxon>Metastrongylidae</taxon>
        <taxon>Dictyocaulus</taxon>
    </lineage>
</organism>
<name>A0A0D8YAD0_DICVI</name>
<reference evidence="6" key="2">
    <citation type="journal article" date="2016" name="Sci. Rep.">
        <title>Dictyocaulus viviparus genome, variome and transcriptome elucidate lungworm biology and support future intervention.</title>
        <authorList>
            <person name="McNulty S.N."/>
            <person name="Strube C."/>
            <person name="Rosa B.A."/>
            <person name="Martin J.C."/>
            <person name="Tyagi R."/>
            <person name="Choi Y.J."/>
            <person name="Wang Q."/>
            <person name="Hallsworth Pepin K."/>
            <person name="Zhang X."/>
            <person name="Ozersky P."/>
            <person name="Wilson R.K."/>
            <person name="Sternberg P.W."/>
            <person name="Gasser R.B."/>
            <person name="Mitreva M."/>
        </authorList>
    </citation>
    <scope>NUCLEOTIDE SEQUENCE [LARGE SCALE GENOMIC DNA]</scope>
    <source>
        <strain evidence="6">HannoverDv2000</strain>
    </source>
</reference>
<dbReference type="SUPFAM" id="SSF50249">
    <property type="entry name" value="Nucleic acid-binding proteins"/>
    <property type="match status" value="1"/>
</dbReference>
<dbReference type="STRING" id="29172.A0A0D8YAD0"/>
<dbReference type="InterPro" id="IPR002059">
    <property type="entry name" value="CSP_DNA-bd"/>
</dbReference>
<dbReference type="PANTHER" id="PTHR46109">
    <property type="entry name" value="PROTEIN LIN-28"/>
    <property type="match status" value="1"/>
</dbReference>
<evidence type="ECO:0000313" key="5">
    <source>
        <dbReference type="EMBL" id="KJH53162.1"/>
    </source>
</evidence>
<keyword evidence="3" id="KW-0963">Cytoplasm</keyword>
<dbReference type="PRINTS" id="PR00050">
    <property type="entry name" value="COLDSHOCK"/>
</dbReference>
<dbReference type="SMART" id="SM00357">
    <property type="entry name" value="CSP"/>
    <property type="match status" value="1"/>
</dbReference>
<dbReference type="OrthoDB" id="422005at2759"/>
<dbReference type="GO" id="GO:0031054">
    <property type="term" value="P:pre-miRNA processing"/>
    <property type="evidence" value="ECO:0007669"/>
    <property type="project" value="TreeGrafter"/>
</dbReference>
<dbReference type="Gene3D" id="4.10.60.10">
    <property type="entry name" value="Zinc finger, CCHC-type"/>
    <property type="match status" value="1"/>
</dbReference>
<dbReference type="GO" id="GO:0003729">
    <property type="term" value="F:mRNA binding"/>
    <property type="evidence" value="ECO:0007669"/>
    <property type="project" value="TreeGrafter"/>
</dbReference>
<reference evidence="5 6" key="1">
    <citation type="submission" date="2013-11" db="EMBL/GenBank/DDBJ databases">
        <title>Draft genome of the bovine lungworm Dictyocaulus viviparus.</title>
        <authorList>
            <person name="Mitreva M."/>
        </authorList>
    </citation>
    <scope>NUCLEOTIDE SEQUENCE [LARGE SCALE GENOMIC DNA]</scope>
    <source>
        <strain evidence="5 6">HannoverDv2000</strain>
    </source>
</reference>
<protein>
    <submittedName>
        <fullName evidence="5">Cold-shock DNA-binding domain protein</fullName>
    </submittedName>
</protein>
<comment type="similarity">
    <text evidence="2">Belongs to the lin-28 family.</text>
</comment>
<feature type="domain" description="CSD" evidence="4">
    <location>
        <begin position="4"/>
        <end position="71"/>
    </location>
</feature>
<feature type="non-terminal residue" evidence="5">
    <location>
        <position position="1"/>
    </location>
</feature>
<dbReference type="EMBL" id="KN716155">
    <property type="protein sequence ID" value="KJH53162.1"/>
    <property type="molecule type" value="Genomic_DNA"/>
</dbReference>
<accession>A0A0D8YAD0</accession>
<keyword evidence="6" id="KW-1185">Reference proteome</keyword>
<evidence type="ECO:0000259" key="4">
    <source>
        <dbReference type="PROSITE" id="PS51857"/>
    </source>
</evidence>
<evidence type="ECO:0000256" key="2">
    <source>
        <dbReference type="ARBA" id="ARBA00008840"/>
    </source>
</evidence>
<dbReference type="SMART" id="SM00343">
    <property type="entry name" value="ZnF_C2HC"/>
    <property type="match status" value="2"/>
</dbReference>
<gene>
    <name evidence="5" type="ORF">DICVIV_00660</name>
</gene>
<keyword evidence="5" id="KW-0238">DNA-binding</keyword>
<sequence length="154" mass="17698">FQERRTGSCKWFNVLKGFGFIILDDTFEDVFSELKMEGFRSLEEGERVSFFVRTRHNGQRANALEAWQVGPEDENKSLIGSSIRPLGAKKDRMIRCYKCGRFGNHMAQRCKRVEADQKVCYGCGSADHLFNACPRLTHRTRSNSNKSHESVNVE</sequence>
<dbReference type="InterPro" id="IPR011129">
    <property type="entry name" value="CSD"/>
</dbReference>
<proteinExistence type="inferred from homology"/>
<dbReference type="SUPFAM" id="SSF57756">
    <property type="entry name" value="Retrovirus zinc finger-like domains"/>
    <property type="match status" value="1"/>
</dbReference>
<dbReference type="InterPro" id="IPR001878">
    <property type="entry name" value="Znf_CCHC"/>
</dbReference>
<dbReference type="GO" id="GO:0003677">
    <property type="term" value="F:DNA binding"/>
    <property type="evidence" value="ECO:0007669"/>
    <property type="project" value="UniProtKB-KW"/>
</dbReference>
<dbReference type="GO" id="GO:0019899">
    <property type="term" value="F:enzyme binding"/>
    <property type="evidence" value="ECO:0007669"/>
    <property type="project" value="UniProtKB-ARBA"/>
</dbReference>
<dbReference type="GO" id="GO:0005634">
    <property type="term" value="C:nucleus"/>
    <property type="evidence" value="ECO:0007669"/>
    <property type="project" value="TreeGrafter"/>
</dbReference>
<dbReference type="Proteomes" id="UP000053766">
    <property type="component" value="Unassembled WGS sequence"/>
</dbReference>